<dbReference type="PROSITE" id="PS51007">
    <property type="entry name" value="CYTC"/>
    <property type="match status" value="3"/>
</dbReference>
<dbReference type="STRING" id="882378.RBRH_01991"/>
<comment type="cofactor">
    <cofactor evidence="4">
        <name>heme c</name>
        <dbReference type="ChEBI" id="CHEBI:61717"/>
    </cofactor>
    <text evidence="4">Binds 3 heme c groups covalently per subunit.</text>
</comment>
<dbReference type="InterPro" id="IPR014353">
    <property type="entry name" value="Membr-bd_ADH_cyt_c"/>
</dbReference>
<feature type="binding site" description="covalent" evidence="4">
    <location>
        <position position="77"/>
    </location>
    <ligand>
        <name>heme c</name>
        <dbReference type="ChEBI" id="CHEBI:61717"/>
        <label>1</label>
    </ligand>
</feature>
<dbReference type="GO" id="GO:0016020">
    <property type="term" value="C:membrane"/>
    <property type="evidence" value="ECO:0007669"/>
    <property type="project" value="InterPro"/>
</dbReference>
<keyword evidence="2 5" id="KW-0479">Metal-binding</keyword>
<feature type="binding site" description="axial binding residue" evidence="5">
    <location>
        <position position="224"/>
    </location>
    <ligand>
        <name>heme c</name>
        <dbReference type="ChEBI" id="CHEBI:61717"/>
        <label>2</label>
    </ligand>
    <ligandPart>
        <name>Fe</name>
        <dbReference type="ChEBI" id="CHEBI:18248"/>
    </ligandPart>
</feature>
<keyword evidence="1 4" id="KW-0349">Heme</keyword>
<keyword evidence="6" id="KW-0472">Membrane</keyword>
<gene>
    <name evidence="8" type="ordered locus">RBRH_01991</name>
</gene>
<evidence type="ECO:0000256" key="2">
    <source>
        <dbReference type="ARBA" id="ARBA00022723"/>
    </source>
</evidence>
<dbReference type="Pfam" id="PF00034">
    <property type="entry name" value="Cytochrom_C"/>
    <property type="match status" value="3"/>
</dbReference>
<evidence type="ECO:0000256" key="4">
    <source>
        <dbReference type="PIRSR" id="PIRSR000018-50"/>
    </source>
</evidence>
<dbReference type="InterPro" id="IPR051459">
    <property type="entry name" value="Cytochrome_c-type_DH"/>
</dbReference>
<evidence type="ECO:0000313" key="8">
    <source>
        <dbReference type="EMBL" id="CBW75974.1"/>
    </source>
</evidence>
<dbReference type="GO" id="GO:0020037">
    <property type="term" value="F:heme binding"/>
    <property type="evidence" value="ECO:0007669"/>
    <property type="project" value="InterPro"/>
</dbReference>
<dbReference type="EMBL" id="FR687359">
    <property type="protein sequence ID" value="CBW75974.1"/>
    <property type="molecule type" value="Genomic_DNA"/>
</dbReference>
<sequence>MRQRAAVSDRRHIEMKRKTLFALSAVIAVAAAALVPVLWSGSDNIHGGSAMAASPADQAALIKQGEYLARAGDCIACHTVRGGKPFAGGLPMATPFGTMYTPNITPDEQYGIGKWSSDDFYRAMHTGRGKNGELLYPGFPFTSYTKVTRADSDAIYAYLRSVAPVAQPSREHELRFPFNQRNMLIGWRTLFFREGEYKPDPTKSVEWNRGAYLVEGLGHCGMCHTSINALGGSNQSAAFAGGLIPLQNWYAPSLTSNKEAGLGDWDLKDISDLLKVGVSQRGAVFGPMAEVVHNSLQHMTDDDIRAISTYLKTIPQKKEAPETIQLETSVAFGKELFEQGKQIYNDQCAQCHAENGLGYPPHFPPLANNQSVQMQSAVNPIRMVLNGGYPPSTHANPEPYGMPPFAHSMSDQEVAAVVTYLRMAWGNKGTPVSPQQVNELRSAPLD</sequence>
<proteinExistence type="predicted"/>
<name>E5AL17_MYCRK</name>
<evidence type="ECO:0000256" key="3">
    <source>
        <dbReference type="ARBA" id="ARBA00023004"/>
    </source>
</evidence>
<organism evidence="8 9">
    <name type="scientific">Mycetohabitans rhizoxinica (strain DSM 19002 / CIP 109453 / HKI 454)</name>
    <name type="common">Paraburkholderia rhizoxinica</name>
    <dbReference type="NCBI Taxonomy" id="882378"/>
    <lineage>
        <taxon>Bacteria</taxon>
        <taxon>Pseudomonadati</taxon>
        <taxon>Pseudomonadota</taxon>
        <taxon>Betaproteobacteria</taxon>
        <taxon>Burkholderiales</taxon>
        <taxon>Burkholderiaceae</taxon>
        <taxon>Mycetohabitans</taxon>
    </lineage>
</organism>
<dbReference type="PIRSF" id="PIRSF000018">
    <property type="entry name" value="Mb_ADH_cyt_c"/>
    <property type="match status" value="1"/>
</dbReference>
<dbReference type="SUPFAM" id="SSF46626">
    <property type="entry name" value="Cytochrome c"/>
    <property type="match status" value="3"/>
</dbReference>
<evidence type="ECO:0000256" key="5">
    <source>
        <dbReference type="PIRSR" id="PIRSR000018-51"/>
    </source>
</evidence>
<keyword evidence="3 5" id="KW-0408">Iron</keyword>
<protein>
    <submittedName>
        <fullName evidence="8">Cytochrome c</fullName>
    </submittedName>
</protein>
<dbReference type="PANTHER" id="PTHR35008">
    <property type="entry name" value="BLL4482 PROTEIN-RELATED"/>
    <property type="match status" value="1"/>
</dbReference>
<dbReference type="HOGENOM" id="CLU_028594_0_1_4"/>
<evidence type="ECO:0000256" key="1">
    <source>
        <dbReference type="ARBA" id="ARBA00022617"/>
    </source>
</evidence>
<feature type="binding site" description="covalent" evidence="4">
    <location>
        <position position="223"/>
    </location>
    <ligand>
        <name>heme c</name>
        <dbReference type="ChEBI" id="CHEBI:61717"/>
        <label>2</label>
    </ligand>
</feature>
<dbReference type="Proteomes" id="UP000007437">
    <property type="component" value="Chromosome"/>
</dbReference>
<feature type="binding site" description="covalent" evidence="4">
    <location>
        <position position="348"/>
    </location>
    <ligand>
        <name>heme c</name>
        <dbReference type="ChEBI" id="CHEBI:61717"/>
        <label>3</label>
    </ligand>
</feature>
<dbReference type="InterPro" id="IPR009056">
    <property type="entry name" value="Cyt_c-like_dom"/>
</dbReference>
<dbReference type="Gene3D" id="1.10.760.10">
    <property type="entry name" value="Cytochrome c-like domain"/>
    <property type="match status" value="2"/>
</dbReference>
<dbReference type="GO" id="GO:0005506">
    <property type="term" value="F:iron ion binding"/>
    <property type="evidence" value="ECO:0007669"/>
    <property type="project" value="InterPro"/>
</dbReference>
<feature type="binding site" description="covalent" evidence="4">
    <location>
        <position position="351"/>
    </location>
    <ligand>
        <name>heme c</name>
        <dbReference type="ChEBI" id="CHEBI:61717"/>
        <label>3</label>
    </ligand>
</feature>
<dbReference type="PANTHER" id="PTHR35008:SF4">
    <property type="entry name" value="BLL4482 PROTEIN"/>
    <property type="match status" value="1"/>
</dbReference>
<feature type="domain" description="Cytochrome c" evidence="7">
    <location>
        <begin position="335"/>
        <end position="425"/>
    </location>
</feature>
<feature type="binding site" description="covalent" evidence="4">
    <location>
        <position position="220"/>
    </location>
    <ligand>
        <name>heme c</name>
        <dbReference type="ChEBI" id="CHEBI:61717"/>
        <label>2</label>
    </ligand>
</feature>
<feature type="binding site" description="axial binding residue" evidence="5">
    <location>
        <position position="78"/>
    </location>
    <ligand>
        <name>heme c</name>
        <dbReference type="ChEBI" id="CHEBI:61717"/>
        <label>1</label>
    </ligand>
    <ligandPart>
        <name>Fe</name>
        <dbReference type="ChEBI" id="CHEBI:18248"/>
    </ligandPart>
</feature>
<dbReference type="eggNOG" id="COG2010">
    <property type="taxonomic scope" value="Bacteria"/>
</dbReference>
<dbReference type="KEGG" id="brh:RBRH_01991"/>
<accession>E5AL17</accession>
<feature type="binding site" description="axial binding residue" evidence="5">
    <location>
        <position position="352"/>
    </location>
    <ligand>
        <name>heme c</name>
        <dbReference type="ChEBI" id="CHEBI:61717"/>
        <label>3</label>
    </ligand>
    <ligandPart>
        <name>Fe</name>
        <dbReference type="ChEBI" id="CHEBI:18248"/>
    </ligandPart>
</feature>
<keyword evidence="6" id="KW-1133">Transmembrane helix</keyword>
<keyword evidence="6" id="KW-0812">Transmembrane</keyword>
<dbReference type="GO" id="GO:0009055">
    <property type="term" value="F:electron transfer activity"/>
    <property type="evidence" value="ECO:0007669"/>
    <property type="project" value="InterPro"/>
</dbReference>
<dbReference type="GO" id="GO:0016614">
    <property type="term" value="F:oxidoreductase activity, acting on CH-OH group of donors"/>
    <property type="evidence" value="ECO:0007669"/>
    <property type="project" value="InterPro"/>
</dbReference>
<evidence type="ECO:0000259" key="7">
    <source>
        <dbReference type="PROSITE" id="PS51007"/>
    </source>
</evidence>
<evidence type="ECO:0000256" key="6">
    <source>
        <dbReference type="SAM" id="Phobius"/>
    </source>
</evidence>
<dbReference type="AlphaFoldDB" id="E5AL17"/>
<reference evidence="8 9" key="1">
    <citation type="journal article" date="2011" name="J. Bacteriol.">
        <title>Complete genome sequence of Burkholderia rhizoxinica, an endosymbiont of Rhizopus microsporus.</title>
        <authorList>
            <person name="Lackner G."/>
            <person name="Moebius N."/>
            <person name="Partida-Martinez L."/>
            <person name="Hertweck C."/>
        </authorList>
    </citation>
    <scope>NUCLEOTIDE SEQUENCE [LARGE SCALE GENOMIC DNA]</scope>
    <source>
        <strain evidence="9">DSM 19002 / CIP 109453 / HKI 454</strain>
    </source>
</reference>
<feature type="domain" description="Cytochrome c" evidence="7">
    <location>
        <begin position="60"/>
        <end position="163"/>
    </location>
</feature>
<feature type="binding site" description="covalent" evidence="4">
    <location>
        <position position="74"/>
    </location>
    <ligand>
        <name>heme c</name>
        <dbReference type="ChEBI" id="CHEBI:61717"/>
        <label>1</label>
    </ligand>
</feature>
<feature type="domain" description="Cytochrome c" evidence="7">
    <location>
        <begin position="205"/>
        <end position="315"/>
    </location>
</feature>
<dbReference type="InterPro" id="IPR036909">
    <property type="entry name" value="Cyt_c-like_dom_sf"/>
</dbReference>
<evidence type="ECO:0000313" key="9">
    <source>
        <dbReference type="Proteomes" id="UP000007437"/>
    </source>
</evidence>
<feature type="transmembrane region" description="Helical" evidence="6">
    <location>
        <begin position="20"/>
        <end position="39"/>
    </location>
</feature>